<sequence length="97" mass="11407">MHITQKYIHNDNSVTVSEKKEISMKLEINRQSARYCKLWGSVKPLESLQPYANPRTKYPVPNERNNESSNSKGTSSKFKSFSYIYNEEQFKQLLQMI</sequence>
<feature type="compositionally biased region" description="Low complexity" evidence="1">
    <location>
        <begin position="67"/>
        <end position="76"/>
    </location>
</feature>
<evidence type="ECO:0000256" key="1">
    <source>
        <dbReference type="SAM" id="MobiDB-lite"/>
    </source>
</evidence>
<dbReference type="EMBL" id="JABWDY010028668">
    <property type="protein sequence ID" value="KAF5186941.1"/>
    <property type="molecule type" value="Genomic_DNA"/>
</dbReference>
<gene>
    <name evidence="2" type="ORF">FRX31_023472</name>
</gene>
<protein>
    <submittedName>
        <fullName evidence="2">Uncharacterized protein</fullName>
    </submittedName>
</protein>
<keyword evidence="3" id="KW-1185">Reference proteome</keyword>
<evidence type="ECO:0000313" key="3">
    <source>
        <dbReference type="Proteomes" id="UP000554482"/>
    </source>
</evidence>
<organism evidence="2 3">
    <name type="scientific">Thalictrum thalictroides</name>
    <name type="common">Rue-anemone</name>
    <name type="synonym">Anemone thalictroides</name>
    <dbReference type="NCBI Taxonomy" id="46969"/>
    <lineage>
        <taxon>Eukaryota</taxon>
        <taxon>Viridiplantae</taxon>
        <taxon>Streptophyta</taxon>
        <taxon>Embryophyta</taxon>
        <taxon>Tracheophyta</taxon>
        <taxon>Spermatophyta</taxon>
        <taxon>Magnoliopsida</taxon>
        <taxon>Ranunculales</taxon>
        <taxon>Ranunculaceae</taxon>
        <taxon>Thalictroideae</taxon>
        <taxon>Thalictrum</taxon>
    </lineage>
</organism>
<proteinExistence type="predicted"/>
<dbReference type="AlphaFoldDB" id="A0A7J6VQ83"/>
<evidence type="ECO:0000313" key="2">
    <source>
        <dbReference type="EMBL" id="KAF5186941.1"/>
    </source>
</evidence>
<comment type="caution">
    <text evidence="2">The sequence shown here is derived from an EMBL/GenBank/DDBJ whole genome shotgun (WGS) entry which is preliminary data.</text>
</comment>
<feature type="region of interest" description="Disordered" evidence="1">
    <location>
        <begin position="49"/>
        <end position="76"/>
    </location>
</feature>
<reference evidence="2 3" key="1">
    <citation type="submission" date="2020-06" db="EMBL/GenBank/DDBJ databases">
        <title>Transcriptomic and genomic resources for Thalictrum thalictroides and T. hernandezii: Facilitating candidate gene discovery in an emerging model plant lineage.</title>
        <authorList>
            <person name="Arias T."/>
            <person name="Riano-Pachon D.M."/>
            <person name="Di Stilio V.S."/>
        </authorList>
    </citation>
    <scope>NUCLEOTIDE SEQUENCE [LARGE SCALE GENOMIC DNA]</scope>
    <source>
        <strain evidence="3">cv. WT478/WT964</strain>
        <tissue evidence="2">Leaves</tissue>
    </source>
</reference>
<name>A0A7J6VQ83_THATH</name>
<dbReference type="Proteomes" id="UP000554482">
    <property type="component" value="Unassembled WGS sequence"/>
</dbReference>
<accession>A0A7J6VQ83</accession>